<dbReference type="RefSeq" id="WP_056843737.1">
    <property type="nucleotide sequence ID" value="NZ_JACYWY010000003.1"/>
</dbReference>
<protein>
    <submittedName>
        <fullName evidence="1">AlpA family phage regulatory protein</fullName>
    </submittedName>
</protein>
<evidence type="ECO:0000313" key="2">
    <source>
        <dbReference type="Proteomes" id="UP000620025"/>
    </source>
</evidence>
<dbReference type="EMBL" id="JACYWZ010000004">
    <property type="protein sequence ID" value="MBD8770101.1"/>
    <property type="molecule type" value="Genomic_DNA"/>
</dbReference>
<evidence type="ECO:0000313" key="1">
    <source>
        <dbReference type="EMBL" id="MBD8770101.1"/>
    </source>
</evidence>
<sequence length="78" mass="8772">MSQSDFIALAVIPCVLRLKVVMRRTGLSRSSLYSLMDPNSKYFDPSFPKRIYLTGRIGGAIGFIESEVSQWIESRITA</sequence>
<dbReference type="Proteomes" id="UP000620025">
    <property type="component" value="Unassembled WGS sequence"/>
</dbReference>
<dbReference type="PANTHER" id="PTHR36154">
    <property type="entry name" value="DNA-BINDING TRANSCRIPTIONAL ACTIVATOR ALPA"/>
    <property type="match status" value="1"/>
</dbReference>
<dbReference type="InterPro" id="IPR010260">
    <property type="entry name" value="AlpA"/>
</dbReference>
<dbReference type="InterPro" id="IPR052931">
    <property type="entry name" value="Prophage_regulatory_activator"/>
</dbReference>
<reference evidence="1 2" key="1">
    <citation type="journal article" date="2020" name="FEMS Microbiol. Ecol.">
        <title>Temporal dynamics of bacterial communities during seed development and maturation.</title>
        <authorList>
            <person name="Chesneau G."/>
            <person name="Torres-Cortes G."/>
            <person name="Briand M."/>
            <person name="Darrasse A."/>
            <person name="Preveaux A."/>
            <person name="Marais C."/>
            <person name="Jacques M.A."/>
            <person name="Shade A."/>
            <person name="Barret M."/>
        </authorList>
    </citation>
    <scope>NUCLEOTIDE SEQUENCE [LARGE SCALE GENOMIC DNA]</scope>
    <source>
        <strain evidence="1 2">CFBP13599</strain>
    </source>
</reference>
<dbReference type="Pfam" id="PF05930">
    <property type="entry name" value="Phage_AlpA"/>
    <property type="match status" value="1"/>
</dbReference>
<dbReference type="PANTHER" id="PTHR36154:SF1">
    <property type="entry name" value="DNA-BINDING TRANSCRIPTIONAL ACTIVATOR ALPA"/>
    <property type="match status" value="1"/>
</dbReference>
<proteinExistence type="predicted"/>
<keyword evidence="2" id="KW-1185">Reference proteome</keyword>
<accession>A0ABR9BYB9</accession>
<comment type="caution">
    <text evidence="1">The sequence shown here is derived from an EMBL/GenBank/DDBJ whole genome shotgun (WGS) entry which is preliminary data.</text>
</comment>
<gene>
    <name evidence="1" type="ORF">IFT38_11160</name>
</gene>
<name>A0ABR9BYB9_9PSED</name>
<organism evidence="1 2">
    <name type="scientific">Pseudomonas coleopterorum</name>
    <dbReference type="NCBI Taxonomy" id="1605838"/>
    <lineage>
        <taxon>Bacteria</taxon>
        <taxon>Pseudomonadati</taxon>
        <taxon>Pseudomonadota</taxon>
        <taxon>Gammaproteobacteria</taxon>
        <taxon>Pseudomonadales</taxon>
        <taxon>Pseudomonadaceae</taxon>
        <taxon>Pseudomonas</taxon>
    </lineage>
</organism>